<comment type="catalytic activity">
    <reaction evidence="6">
        <text>DNA(n) + a 2'-deoxyribonucleoside 5'-triphosphate = DNA(n+1) + diphosphate</text>
        <dbReference type="Rhea" id="RHEA:22508"/>
        <dbReference type="Rhea" id="RHEA-COMP:17339"/>
        <dbReference type="Rhea" id="RHEA-COMP:17340"/>
        <dbReference type="ChEBI" id="CHEBI:33019"/>
        <dbReference type="ChEBI" id="CHEBI:61560"/>
        <dbReference type="ChEBI" id="CHEBI:173112"/>
        <dbReference type="EC" id="2.7.7.7"/>
    </reaction>
</comment>
<dbReference type="InterPro" id="IPR004805">
    <property type="entry name" value="DnaE2/DnaE/PolC"/>
</dbReference>
<accession>A0A1N7K2L6</accession>
<dbReference type="Gene3D" id="3.20.20.140">
    <property type="entry name" value="Metal-dependent hydrolases"/>
    <property type="match status" value="1"/>
</dbReference>
<dbReference type="Proteomes" id="UP000186156">
    <property type="component" value="Unassembled WGS sequence"/>
</dbReference>
<keyword evidence="2" id="KW-0808">Transferase</keyword>
<dbReference type="SMART" id="SM00481">
    <property type="entry name" value="POLIIIAc"/>
    <property type="match status" value="1"/>
</dbReference>
<dbReference type="SUPFAM" id="SSF89550">
    <property type="entry name" value="PHP domain-like"/>
    <property type="match status" value="1"/>
</dbReference>
<dbReference type="InterPro" id="IPR016195">
    <property type="entry name" value="Pol/histidinol_Pase-like"/>
</dbReference>
<dbReference type="EMBL" id="FTOO01000001">
    <property type="protein sequence ID" value="SIS55842.1"/>
    <property type="molecule type" value="Genomic_DNA"/>
</dbReference>
<dbReference type="PANTHER" id="PTHR32294:SF0">
    <property type="entry name" value="DNA POLYMERASE III SUBUNIT ALPHA"/>
    <property type="match status" value="1"/>
</dbReference>
<dbReference type="Gene3D" id="1.10.150.870">
    <property type="match status" value="1"/>
</dbReference>
<dbReference type="InterPro" id="IPR011708">
    <property type="entry name" value="DNA_pol3_alpha_NTPase_dom"/>
</dbReference>
<feature type="domain" description="Polymerase/histidinol phosphatase N-terminal" evidence="7">
    <location>
        <begin position="4"/>
        <end position="71"/>
    </location>
</feature>
<evidence type="ECO:0000313" key="9">
    <source>
        <dbReference type="Proteomes" id="UP000186156"/>
    </source>
</evidence>
<evidence type="ECO:0000313" key="8">
    <source>
        <dbReference type="EMBL" id="SIS55842.1"/>
    </source>
</evidence>
<gene>
    <name evidence="8" type="ORF">SAMN05421799_101316</name>
</gene>
<dbReference type="InterPro" id="IPR004013">
    <property type="entry name" value="PHP_dom"/>
</dbReference>
<dbReference type="GO" id="GO:0003887">
    <property type="term" value="F:DNA-directed DNA polymerase activity"/>
    <property type="evidence" value="ECO:0007669"/>
    <property type="project" value="UniProtKB-KW"/>
</dbReference>
<dbReference type="InterPro" id="IPR003141">
    <property type="entry name" value="Pol/His_phosphatase_N"/>
</dbReference>
<organism evidence="8 9">
    <name type="scientific">Alicyclobacillus vulcanalis</name>
    <dbReference type="NCBI Taxonomy" id="252246"/>
    <lineage>
        <taxon>Bacteria</taxon>
        <taxon>Bacillati</taxon>
        <taxon>Bacillota</taxon>
        <taxon>Bacilli</taxon>
        <taxon>Bacillales</taxon>
        <taxon>Alicyclobacillaceae</taxon>
        <taxon>Alicyclobacillus</taxon>
    </lineage>
</organism>
<evidence type="ECO:0000256" key="4">
    <source>
        <dbReference type="ARBA" id="ARBA00022705"/>
    </source>
</evidence>
<dbReference type="PANTHER" id="PTHR32294">
    <property type="entry name" value="DNA POLYMERASE III SUBUNIT ALPHA"/>
    <property type="match status" value="1"/>
</dbReference>
<evidence type="ECO:0000256" key="1">
    <source>
        <dbReference type="ARBA" id="ARBA00012417"/>
    </source>
</evidence>
<dbReference type="InterPro" id="IPR029460">
    <property type="entry name" value="DNAPol_HHH"/>
</dbReference>
<reference evidence="9" key="1">
    <citation type="submission" date="2017-01" db="EMBL/GenBank/DDBJ databases">
        <authorList>
            <person name="Varghese N."/>
            <person name="Submissions S."/>
        </authorList>
    </citation>
    <scope>NUCLEOTIDE SEQUENCE [LARGE SCALE GENOMIC DNA]</scope>
    <source>
        <strain evidence="9">DSM 16176</strain>
    </source>
</reference>
<dbReference type="Gene3D" id="1.10.10.1600">
    <property type="entry name" value="Bacterial DNA polymerase III alpha subunit, thumb domain"/>
    <property type="match status" value="1"/>
</dbReference>
<evidence type="ECO:0000256" key="6">
    <source>
        <dbReference type="ARBA" id="ARBA00049244"/>
    </source>
</evidence>
<evidence type="ECO:0000256" key="2">
    <source>
        <dbReference type="ARBA" id="ARBA00022679"/>
    </source>
</evidence>
<sequence>MEFVHLHVHTAFSFRESLLRVEDVVLAAKRCGMRAVAVTDTNAMYGALQFYRLARQEGVAPVLGMQLSLALEEEPSARARASFETAVVLARGMGGYRRLTRLATTARWNRPVPHVTLRELAACSDDLVVLVGGPESRLFDLLVQGDEEAAERHLCQLANAVPAGQLYAELQDHGLLREREGLPGLIRLAKRFAIPLVATHDVRYLSRADAPWHRAYAGLNQVDAAERFAVDEFHFATQAEMADRFAHFPDAIARTADIAEMCALDLPLHQVRMPRYPTKDGRRADEVLREAARAGAVKRYGALSPDVEARLAHELDVICSMGYADYFLVVADFIRHAHQQGISTGPGRGSAAGSLVAYALRITDVDPIRHKLLFERFLNPARVSLPDIDTDFEYERRGEIIRYVMEKYGRDHVAQIGTFGTLQARAALRDAGRMLGADPALVDRLAKLVPGVVHASLDGAYAESQPFRALVDGSPEARRLFEAAKRIEDLPHHTSIHAAGVIISPEPIADWIPLDAAADDTPVTAYPMEDVEALGFVKMDFLGLKTLTLIDRCLASIRRRTGVTVDWRQVDEGDPATYALLSRADTNGVFQLESAGMRRVLRELRPTSLDDVIAVISLNRPGPMENIPAFCDAKHGRRPVTYPHPDLEPILADTYGVIVYQEQIMQIASRMAGFSLAEADLLRRAVSKKKREILDEERSRFVEGCVRRGYSEETAREVYDLIVRFADYGFNRSHAAAYAVLAFRTAYLRAHFLPDFLAALLTLSMGMPEKIRLYEQDARRNGIAVRPPSVQLSDRGYTVEEDGSLRAGLISVRNVGEAAVDHILSLRAERPFASLADFLRRIEPRIVNRKALDSLLAAGAFDEFFPDNASNKVRQQMFEEALARAEDSRQWAALDLFVEAEMQQTASRDREGEPSASRPKRLYIRYRSRGGGQVLREIQRVLAMSPGETEVALYDASTGRARLLGSRYRVRVTEDLIAALEERVGLGNVRLR</sequence>
<dbReference type="NCBIfam" id="NF004226">
    <property type="entry name" value="PRK05673.1"/>
    <property type="match status" value="1"/>
</dbReference>
<keyword evidence="4" id="KW-0235">DNA replication</keyword>
<keyword evidence="5" id="KW-0239">DNA-directed DNA polymerase</keyword>
<name>A0A1N7K2L6_9BACL</name>
<dbReference type="Pfam" id="PF07733">
    <property type="entry name" value="DNA_pol3_alpha"/>
    <property type="match status" value="1"/>
</dbReference>
<dbReference type="Pfam" id="PF14579">
    <property type="entry name" value="HHH_6"/>
    <property type="match status" value="1"/>
</dbReference>
<evidence type="ECO:0000256" key="3">
    <source>
        <dbReference type="ARBA" id="ARBA00022695"/>
    </source>
</evidence>
<dbReference type="STRING" id="252246.SAMN05421799_101316"/>
<proteinExistence type="predicted"/>
<dbReference type="InterPro" id="IPR041931">
    <property type="entry name" value="DNA_pol3_alpha_thumb_dom"/>
</dbReference>
<dbReference type="Pfam" id="PF17657">
    <property type="entry name" value="DNA_pol3_finger"/>
    <property type="match status" value="1"/>
</dbReference>
<evidence type="ECO:0000256" key="5">
    <source>
        <dbReference type="ARBA" id="ARBA00022932"/>
    </source>
</evidence>
<dbReference type="InterPro" id="IPR040982">
    <property type="entry name" value="DNA_pol3_finger"/>
</dbReference>
<dbReference type="AlphaFoldDB" id="A0A1N7K2L6"/>
<dbReference type="OrthoDB" id="9803237at2"/>
<dbReference type="NCBIfam" id="TIGR00594">
    <property type="entry name" value="polc"/>
    <property type="match status" value="1"/>
</dbReference>
<dbReference type="GO" id="GO:0008408">
    <property type="term" value="F:3'-5' exonuclease activity"/>
    <property type="evidence" value="ECO:0007669"/>
    <property type="project" value="InterPro"/>
</dbReference>
<dbReference type="Pfam" id="PF02811">
    <property type="entry name" value="PHP"/>
    <property type="match status" value="1"/>
</dbReference>
<protein>
    <recommendedName>
        <fullName evidence="1">DNA-directed DNA polymerase</fullName>
        <ecNumber evidence="1">2.7.7.7</ecNumber>
    </recommendedName>
</protein>
<dbReference type="EC" id="2.7.7.7" evidence="1"/>
<keyword evidence="3" id="KW-0548">Nucleotidyltransferase</keyword>
<evidence type="ECO:0000259" key="7">
    <source>
        <dbReference type="SMART" id="SM00481"/>
    </source>
</evidence>
<keyword evidence="9" id="KW-1185">Reference proteome</keyword>
<dbReference type="GO" id="GO:0006260">
    <property type="term" value="P:DNA replication"/>
    <property type="evidence" value="ECO:0007669"/>
    <property type="project" value="UniProtKB-KW"/>
</dbReference>